<sequence length="245" mass="27631">MSYLTKTQLSELSAKLKEAQASLSERLQENDHYGMNESMRYNTNELSPIDNHPGDLGSEVFERGKDLALAEHHELQLARVEDALQRIEDESYGYCATCGKPIGYDRLSAIPETAYCKEHSPQTFVSAKRPIEEIFLSPPFGRTSLDERDDQNGFDGEDAWQIVESFGTSNTPAFADESEVDDYNDMEIEASNELDGFVEPYESFVATDIYGKNVCFYRNGVYRKHMSATKHLESEDSLGTGPNTY</sequence>
<evidence type="ECO:0000313" key="9">
    <source>
        <dbReference type="Proteomes" id="UP000442469"/>
    </source>
</evidence>
<organism evidence="6 8">
    <name type="scientific">Paenibacillus macerans</name>
    <name type="common">Bacillus macerans</name>
    <dbReference type="NCBI Taxonomy" id="44252"/>
    <lineage>
        <taxon>Bacteria</taxon>
        <taxon>Bacillati</taxon>
        <taxon>Bacillota</taxon>
        <taxon>Bacilli</taxon>
        <taxon>Bacillales</taxon>
        <taxon>Paenibacillaceae</taxon>
        <taxon>Paenibacillus</taxon>
    </lineage>
</organism>
<dbReference type="Pfam" id="PF01258">
    <property type="entry name" value="zf-dskA_traR"/>
    <property type="match status" value="1"/>
</dbReference>
<gene>
    <name evidence="6" type="ORF">DJ90_722</name>
    <name evidence="7" type="ORF">GNQ08_10485</name>
</gene>
<comment type="caution">
    <text evidence="4">Lacks conserved residue(s) required for the propagation of feature annotation.</text>
</comment>
<reference evidence="6 8" key="1">
    <citation type="submission" date="2014-04" db="EMBL/GenBank/DDBJ databases">
        <authorList>
            <person name="Bishop-Lilly K.A."/>
            <person name="Broomall S.M."/>
            <person name="Chain P.S."/>
            <person name="Chertkov O."/>
            <person name="Coyne S.R."/>
            <person name="Daligault H.E."/>
            <person name="Davenport K.W."/>
            <person name="Erkkila T."/>
            <person name="Frey K.G."/>
            <person name="Gibbons H.S."/>
            <person name="Gu W."/>
            <person name="Jaissle J."/>
            <person name="Johnson S.L."/>
            <person name="Koroleva G.I."/>
            <person name="Ladner J.T."/>
            <person name="Lo C.-C."/>
            <person name="Minogue T.D."/>
            <person name="Munk C."/>
            <person name="Palacios G.F."/>
            <person name="Redden C.L."/>
            <person name="Rosenzweig C.N."/>
            <person name="Scholz M.B."/>
            <person name="Teshima H."/>
            <person name="Xu Y."/>
        </authorList>
    </citation>
    <scope>NUCLEOTIDE SEQUENCE [LARGE SCALE GENOMIC DNA]</scope>
    <source>
        <strain evidence="6 8">8244</strain>
    </source>
</reference>
<dbReference type="STRING" id="44252.DJ90_722"/>
<dbReference type="PANTHER" id="PTHR33823">
    <property type="entry name" value="RNA POLYMERASE-BINDING TRANSCRIPTION FACTOR DKSA-RELATED"/>
    <property type="match status" value="1"/>
</dbReference>
<reference evidence="7 9" key="2">
    <citation type="submission" date="2019-11" db="EMBL/GenBank/DDBJ databases">
        <title>Draft genome sequences of five Paenibacillus species of dairy origin.</title>
        <authorList>
            <person name="Olajide A.M."/>
            <person name="Chen S."/>
            <person name="Lapointe G."/>
        </authorList>
    </citation>
    <scope>NUCLEOTIDE SEQUENCE [LARGE SCALE GENOMIC DNA]</scope>
    <source>
        <strain evidence="7 9">3CT49</strain>
    </source>
</reference>
<evidence type="ECO:0000256" key="4">
    <source>
        <dbReference type="PROSITE-ProRule" id="PRU00510"/>
    </source>
</evidence>
<evidence type="ECO:0000313" key="7">
    <source>
        <dbReference type="EMBL" id="MUG22839.1"/>
    </source>
</evidence>
<dbReference type="NCBIfam" id="TIGR02890">
    <property type="entry name" value="bacill_yteA"/>
    <property type="match status" value="1"/>
</dbReference>
<evidence type="ECO:0000256" key="1">
    <source>
        <dbReference type="ARBA" id="ARBA00022723"/>
    </source>
</evidence>
<dbReference type="InterPro" id="IPR037187">
    <property type="entry name" value="DnaK_N"/>
</dbReference>
<dbReference type="Proteomes" id="UP000442469">
    <property type="component" value="Unassembled WGS sequence"/>
</dbReference>
<dbReference type="InterPro" id="IPR000962">
    <property type="entry name" value="Znf_DskA_TraR"/>
</dbReference>
<evidence type="ECO:0000313" key="6">
    <source>
        <dbReference type="EMBL" id="KFN10195.1"/>
    </source>
</evidence>
<dbReference type="SUPFAM" id="SSF109635">
    <property type="entry name" value="DnaK suppressor protein DksA, alpha-hairpin domain"/>
    <property type="match status" value="1"/>
</dbReference>
<evidence type="ECO:0000313" key="8">
    <source>
        <dbReference type="Proteomes" id="UP000029278"/>
    </source>
</evidence>
<dbReference type="GeneID" id="77006203"/>
<dbReference type="PATRIC" id="fig|44252.3.peg.1977"/>
<proteinExistence type="predicted"/>
<keyword evidence="1" id="KW-0479">Metal-binding</keyword>
<dbReference type="InterPro" id="IPR014240">
    <property type="entry name" value="YteA"/>
</dbReference>
<dbReference type="RefSeq" id="WP_036621429.1">
    <property type="nucleotide sequence ID" value="NZ_BGML01000009.1"/>
</dbReference>
<dbReference type="Proteomes" id="UP000029278">
    <property type="component" value="Unassembled WGS sequence"/>
</dbReference>
<evidence type="ECO:0000256" key="3">
    <source>
        <dbReference type="ARBA" id="ARBA00022833"/>
    </source>
</evidence>
<keyword evidence="8" id="KW-1185">Reference proteome</keyword>
<dbReference type="Gene3D" id="1.20.120.910">
    <property type="entry name" value="DksA, coiled-coil domain"/>
    <property type="match status" value="1"/>
</dbReference>
<dbReference type="AlphaFoldDB" id="A0A090ZIX2"/>
<keyword evidence="2" id="KW-0863">Zinc-finger</keyword>
<evidence type="ECO:0000256" key="2">
    <source>
        <dbReference type="ARBA" id="ARBA00022771"/>
    </source>
</evidence>
<keyword evidence="3" id="KW-0862">Zinc</keyword>
<comment type="caution">
    <text evidence="6">The sequence shown here is derived from an EMBL/GenBank/DDBJ whole genome shotgun (WGS) entry which is preliminary data.</text>
</comment>
<dbReference type="EMBL" id="JMQA01000020">
    <property type="protein sequence ID" value="KFN10195.1"/>
    <property type="molecule type" value="Genomic_DNA"/>
</dbReference>
<dbReference type="PANTHER" id="PTHR33823:SF4">
    <property type="entry name" value="GENERAL STRESS PROTEIN 16O"/>
    <property type="match status" value="1"/>
</dbReference>
<dbReference type="EMBL" id="WNZZ01000006">
    <property type="protein sequence ID" value="MUG22839.1"/>
    <property type="molecule type" value="Genomic_DNA"/>
</dbReference>
<name>A0A090ZIX2_PAEMA</name>
<dbReference type="GO" id="GO:0008270">
    <property type="term" value="F:zinc ion binding"/>
    <property type="evidence" value="ECO:0007669"/>
    <property type="project" value="UniProtKB-KW"/>
</dbReference>
<dbReference type="OrthoDB" id="9811543at2"/>
<evidence type="ECO:0000259" key="5">
    <source>
        <dbReference type="Pfam" id="PF01258"/>
    </source>
</evidence>
<dbReference type="HOGENOM" id="CLU_043144_1_1_9"/>
<dbReference type="PROSITE" id="PS51128">
    <property type="entry name" value="ZF_DKSA_2"/>
    <property type="match status" value="1"/>
</dbReference>
<feature type="domain" description="Zinc finger DksA/TraR C4-type" evidence="5">
    <location>
        <begin position="91"/>
        <end position="118"/>
    </location>
</feature>
<dbReference type="SUPFAM" id="SSF57716">
    <property type="entry name" value="Glucocorticoid receptor-like (DNA-binding domain)"/>
    <property type="match status" value="1"/>
</dbReference>
<accession>A0A090ZIX2</accession>
<protein>
    <submittedName>
        <fullName evidence="7">Molecular chaperone DnaK</fullName>
    </submittedName>
    <submittedName>
        <fullName evidence="6">Regulatory, yteA family protein</fullName>
    </submittedName>
</protein>